<evidence type="ECO:0000313" key="2">
    <source>
        <dbReference type="Proteomes" id="UP000070505"/>
    </source>
</evidence>
<accession>A0A135Z4J7</accession>
<dbReference type="EMBL" id="LSRC01000043">
    <property type="protein sequence ID" value="KXI16584.1"/>
    <property type="molecule type" value="Genomic_DNA"/>
</dbReference>
<dbReference type="AlphaFoldDB" id="A0A135Z4J7"/>
<comment type="caution">
    <text evidence="1">The sequence shown here is derived from an EMBL/GenBank/DDBJ whole genome shotgun (WGS) entry which is preliminary data.</text>
</comment>
<organism evidence="1 2">
    <name type="scientific">Gardnerella vaginalis</name>
    <dbReference type="NCBI Taxonomy" id="2702"/>
    <lineage>
        <taxon>Bacteria</taxon>
        <taxon>Bacillati</taxon>
        <taxon>Actinomycetota</taxon>
        <taxon>Actinomycetes</taxon>
        <taxon>Bifidobacteriales</taxon>
        <taxon>Bifidobacteriaceae</taxon>
        <taxon>Gardnerella</taxon>
    </lineage>
</organism>
<reference evidence="1 2" key="1">
    <citation type="submission" date="2016-02" db="EMBL/GenBank/DDBJ databases">
        <authorList>
            <person name="Wen L."/>
            <person name="He K."/>
            <person name="Yang H."/>
        </authorList>
    </citation>
    <scope>NUCLEOTIDE SEQUENCE [LARGE SCALE GENOMIC DNA]</scope>
    <source>
        <strain evidence="1 2">CMW7778B</strain>
    </source>
</reference>
<protein>
    <submittedName>
        <fullName evidence="1">Uncharacterized protein</fullName>
    </submittedName>
</protein>
<name>A0A135Z4J7_GARVA</name>
<gene>
    <name evidence="1" type="ORF">HMPREF3230_01011</name>
</gene>
<evidence type="ECO:0000313" key="1">
    <source>
        <dbReference type="EMBL" id="KXI16584.1"/>
    </source>
</evidence>
<sequence>MTHTDYCVEELKQYPGVISPDCSPIFDAPLCVQICTCVAGVSEAKR</sequence>
<dbReference type="PATRIC" id="fig|2702.101.peg.998"/>
<proteinExistence type="predicted"/>
<dbReference type="Proteomes" id="UP000070505">
    <property type="component" value="Unassembled WGS sequence"/>
</dbReference>